<dbReference type="RefSeq" id="WP_338293772.1">
    <property type="nucleotide sequence ID" value="NZ_AP027272.1"/>
</dbReference>
<keyword evidence="2" id="KW-1185">Reference proteome</keyword>
<evidence type="ECO:0000313" key="1">
    <source>
        <dbReference type="EMBL" id="BDX07688.1"/>
    </source>
</evidence>
<accession>A0AA48HIT7</accession>
<dbReference type="Proteomes" id="UP001333710">
    <property type="component" value="Chromosome"/>
</dbReference>
<organism evidence="1 2">
    <name type="scientific">Planctobacterium marinum</name>
    <dbReference type="NCBI Taxonomy" id="1631968"/>
    <lineage>
        <taxon>Bacteria</taxon>
        <taxon>Pseudomonadati</taxon>
        <taxon>Pseudomonadota</taxon>
        <taxon>Gammaproteobacteria</taxon>
        <taxon>Alteromonadales</taxon>
        <taxon>Alteromonadaceae</taxon>
        <taxon>Planctobacterium</taxon>
    </lineage>
</organism>
<reference evidence="1" key="1">
    <citation type="submission" date="2023-01" db="EMBL/GenBank/DDBJ databases">
        <title>Complete genome sequence of Planctobacterium marinum strain Dej080120_11.</title>
        <authorList>
            <person name="Ueki S."/>
            <person name="Maruyama F."/>
        </authorList>
    </citation>
    <scope>NUCLEOTIDE SEQUENCE</scope>
    <source>
        <strain evidence="1">Dej080120_11</strain>
    </source>
</reference>
<dbReference type="AlphaFoldDB" id="A0AA48HIT7"/>
<name>A0AA48HIT7_9ALTE</name>
<protein>
    <submittedName>
        <fullName evidence="1">Uncharacterized protein</fullName>
    </submittedName>
</protein>
<proteinExistence type="predicted"/>
<dbReference type="EMBL" id="AP027272">
    <property type="protein sequence ID" value="BDX07688.1"/>
    <property type="molecule type" value="Genomic_DNA"/>
</dbReference>
<gene>
    <name evidence="1" type="ORF">MACH26_32090</name>
</gene>
<evidence type="ECO:0000313" key="2">
    <source>
        <dbReference type="Proteomes" id="UP001333710"/>
    </source>
</evidence>
<dbReference type="KEGG" id="pmaw:MACH26_32090"/>
<sequence>MSRQQTLLMIVAVLAVLQFLVVPAFDWLDTQRISVIAEQQKAQKEQALLQARAPLEAQLAEVDSYLSSITQLAFTADSMQMATLAIQGIVEKSAEKHDVKINRISWVEPDGKEQLHHKIEIFIEAYPSDWVALQSDLEGKSWLLLDKMNFFYSRRTGDTSLIGRIRGGLSFNVNVWIENDSSN</sequence>